<evidence type="ECO:0000256" key="1">
    <source>
        <dbReference type="SAM" id="MobiDB-lite"/>
    </source>
</evidence>
<reference evidence="2 3" key="1">
    <citation type="submission" date="2018-05" db="EMBL/GenBank/DDBJ databases">
        <title>Genomic Encyclopedia of Type Strains, Phase IV (KMG-IV): sequencing the most valuable type-strain genomes for metagenomic binning, comparative biology and taxonomic classification.</title>
        <authorList>
            <person name="Goeker M."/>
        </authorList>
    </citation>
    <scope>NUCLEOTIDE SEQUENCE [LARGE SCALE GENOMIC DNA]</scope>
    <source>
        <strain evidence="2 3">DSM 24995</strain>
    </source>
</reference>
<evidence type="ECO:0000313" key="2">
    <source>
        <dbReference type="EMBL" id="PXX54283.1"/>
    </source>
</evidence>
<gene>
    <name evidence="2" type="ORF">DFR60_104108</name>
</gene>
<accession>A0A2V3Y7Y8</accession>
<protein>
    <submittedName>
        <fullName evidence="2">Uncharacterized protein</fullName>
    </submittedName>
</protein>
<organism evidence="2 3">
    <name type="scientific">Hungatella effluvii</name>
    <dbReference type="NCBI Taxonomy" id="1096246"/>
    <lineage>
        <taxon>Bacteria</taxon>
        <taxon>Bacillati</taxon>
        <taxon>Bacillota</taxon>
        <taxon>Clostridia</taxon>
        <taxon>Lachnospirales</taxon>
        <taxon>Lachnospiraceae</taxon>
        <taxon>Hungatella</taxon>
    </lineage>
</organism>
<name>A0A2V3Y7Y8_9FIRM</name>
<feature type="compositionally biased region" description="Basic and acidic residues" evidence="1">
    <location>
        <begin position="145"/>
        <end position="155"/>
    </location>
</feature>
<dbReference type="AlphaFoldDB" id="A0A2V3Y7Y8"/>
<dbReference type="Proteomes" id="UP000248057">
    <property type="component" value="Unassembled WGS sequence"/>
</dbReference>
<dbReference type="RefSeq" id="WP_110322625.1">
    <property type="nucleotide sequence ID" value="NZ_QJKD01000004.1"/>
</dbReference>
<comment type="caution">
    <text evidence="2">The sequence shown here is derived from an EMBL/GenBank/DDBJ whole genome shotgun (WGS) entry which is preliminary data.</text>
</comment>
<dbReference type="EMBL" id="QJKD01000004">
    <property type="protein sequence ID" value="PXX54283.1"/>
    <property type="molecule type" value="Genomic_DNA"/>
</dbReference>
<sequence>MNSHERTASPNTPEFPREIYEPVFAHHMEIEEYLKKELTLSYVDLDGSHELRTCCGDILKTINALMDYTHMLDLVCEQWNLTGFHKATYEYQAGKLREIAEKFQKAIGYDYAAAVEKCRKKQAKKQRSDDVGEDALTLTARRRQKTPEKYAEEIKAGQPEPQAAESSSTYPAKENLPPWEDDFS</sequence>
<feature type="region of interest" description="Disordered" evidence="1">
    <location>
        <begin position="122"/>
        <end position="184"/>
    </location>
</feature>
<keyword evidence="3" id="KW-1185">Reference proteome</keyword>
<proteinExistence type="predicted"/>
<dbReference type="GeneID" id="86061134"/>
<evidence type="ECO:0000313" key="3">
    <source>
        <dbReference type="Proteomes" id="UP000248057"/>
    </source>
</evidence>